<dbReference type="OrthoDB" id="2560628at2759"/>
<feature type="transmembrane region" description="Helical" evidence="2">
    <location>
        <begin position="221"/>
        <end position="241"/>
    </location>
</feature>
<feature type="transmembrane region" description="Helical" evidence="2">
    <location>
        <begin position="70"/>
        <end position="92"/>
    </location>
</feature>
<keyword evidence="2" id="KW-1133">Transmembrane helix</keyword>
<reference evidence="4 5" key="1">
    <citation type="journal article" date="2010" name="Science">
        <title>Pathogenicity determinants in smut fungi revealed by genome comparison.</title>
        <authorList>
            <person name="Schirawski J."/>
            <person name="Mannhaupt G."/>
            <person name="Muench K."/>
            <person name="Brefort T."/>
            <person name="Schipper K."/>
            <person name="Doehlemann G."/>
            <person name="Di Stasio M."/>
            <person name="Roessel N."/>
            <person name="Mendoza-Mendoza A."/>
            <person name="Pester D."/>
            <person name="Mueller O."/>
            <person name="Winterberg B."/>
            <person name="Meyer E."/>
            <person name="Ghareeb H."/>
            <person name="Wollenberg T."/>
            <person name="Muensterkoetter M."/>
            <person name="Wong P."/>
            <person name="Walter M."/>
            <person name="Stukenbrock E."/>
            <person name="Gueldener U."/>
            <person name="Kahmann R."/>
        </authorList>
    </citation>
    <scope>NUCLEOTIDE SEQUENCE [LARGE SCALE GENOMIC DNA]</scope>
    <source>
        <strain evidence="5">SRZ2</strain>
    </source>
</reference>
<keyword evidence="2" id="KW-0472">Membrane</keyword>
<feature type="transmembrane region" description="Helical" evidence="2">
    <location>
        <begin position="112"/>
        <end position="130"/>
    </location>
</feature>
<feature type="transmembrane region" description="Helical" evidence="2">
    <location>
        <begin position="184"/>
        <end position="201"/>
    </location>
</feature>
<feature type="compositionally biased region" description="Low complexity" evidence="1">
    <location>
        <begin position="265"/>
        <end position="282"/>
    </location>
</feature>
<evidence type="ECO:0000256" key="2">
    <source>
        <dbReference type="SAM" id="Phobius"/>
    </source>
</evidence>
<dbReference type="VEuPathDB" id="FungiDB:sr12943"/>
<dbReference type="InterPro" id="IPR056119">
    <property type="entry name" value="DUF7702"/>
</dbReference>
<keyword evidence="5" id="KW-1185">Reference proteome</keyword>
<feature type="domain" description="DUF7702" evidence="3">
    <location>
        <begin position="14"/>
        <end position="242"/>
    </location>
</feature>
<feature type="region of interest" description="Disordered" evidence="1">
    <location>
        <begin position="264"/>
        <end position="289"/>
    </location>
</feature>
<organism evidence="4 5">
    <name type="scientific">Sporisorium reilianum (strain SRZ2)</name>
    <name type="common">Maize head smut fungus</name>
    <dbReference type="NCBI Taxonomy" id="999809"/>
    <lineage>
        <taxon>Eukaryota</taxon>
        <taxon>Fungi</taxon>
        <taxon>Dikarya</taxon>
        <taxon>Basidiomycota</taxon>
        <taxon>Ustilaginomycotina</taxon>
        <taxon>Ustilaginomycetes</taxon>
        <taxon>Ustilaginales</taxon>
        <taxon>Ustilaginaceae</taxon>
        <taxon>Sporisorium</taxon>
    </lineage>
</organism>
<evidence type="ECO:0000313" key="5">
    <source>
        <dbReference type="Proteomes" id="UP000008867"/>
    </source>
</evidence>
<dbReference type="Proteomes" id="UP000008867">
    <property type="component" value="Chromosome 3"/>
</dbReference>
<dbReference type="PANTHER" id="PTHR42109:SF2">
    <property type="entry name" value="INTEGRAL MEMBRANE PROTEIN"/>
    <property type="match status" value="1"/>
</dbReference>
<dbReference type="AlphaFoldDB" id="E6ZYB5"/>
<sequence>MTWPTAIIIDTTFIPLYTITLTLNALHVLRHGLKRTSSFISLLLVSLLHLVGNILLVVEYTQHYTSINVTVWGYILQSIGLSFLVSAGLTFYSRARAQMQEGDSGKGRVVRVGNVVNLAALVCVVTGYTSTSFTDAQGHVLGNVHLPAQALAGAALYVGLTAALLALSLVHLRSAATEARTIRIALLVAAPPMLARAAWAVYTVEAGRVLVAKNIWAKLVLQYVCEFAALGVLTALGFLLAKGEGGWDVERVDSSEAKMSHSWSAPQSLEYQPQQQLAQQPISYPPITQ</sequence>
<name>E6ZYB5_SPORE</name>
<protein>
    <recommendedName>
        <fullName evidence="3">DUF7702 domain-containing protein</fullName>
    </recommendedName>
</protein>
<accession>E6ZYB5</accession>
<feature type="transmembrane region" description="Helical" evidence="2">
    <location>
        <begin position="6"/>
        <end position="26"/>
    </location>
</feature>
<dbReference type="eggNOG" id="ENOG502SX0C">
    <property type="taxonomic scope" value="Eukaryota"/>
</dbReference>
<feature type="transmembrane region" description="Helical" evidence="2">
    <location>
        <begin position="150"/>
        <end position="172"/>
    </location>
</feature>
<dbReference type="EMBL" id="FQ311452">
    <property type="protein sequence ID" value="CBQ72222.1"/>
    <property type="molecule type" value="Genomic_DNA"/>
</dbReference>
<keyword evidence="2" id="KW-0812">Transmembrane</keyword>
<dbReference type="Pfam" id="PF24800">
    <property type="entry name" value="DUF7702"/>
    <property type="match status" value="1"/>
</dbReference>
<proteinExistence type="predicted"/>
<dbReference type="PANTHER" id="PTHR42109">
    <property type="entry name" value="UNPLACED GENOMIC SCAFFOLD UM_SCAF_CONTIG_1.265, WHOLE GENOME SHOTGUN SEQUENCE"/>
    <property type="match status" value="1"/>
</dbReference>
<evidence type="ECO:0000259" key="3">
    <source>
        <dbReference type="Pfam" id="PF24800"/>
    </source>
</evidence>
<dbReference type="HOGENOM" id="CLU_068308_0_0_1"/>
<gene>
    <name evidence="4" type="ORF">sr12943</name>
</gene>
<evidence type="ECO:0000256" key="1">
    <source>
        <dbReference type="SAM" id="MobiDB-lite"/>
    </source>
</evidence>
<evidence type="ECO:0000313" key="4">
    <source>
        <dbReference type="EMBL" id="CBQ72222.1"/>
    </source>
</evidence>
<feature type="transmembrane region" description="Helical" evidence="2">
    <location>
        <begin position="38"/>
        <end position="58"/>
    </location>
</feature>